<dbReference type="Proteomes" id="UP001153076">
    <property type="component" value="Unassembled WGS sequence"/>
</dbReference>
<keyword evidence="2" id="KW-1185">Reference proteome</keyword>
<organism evidence="1 2">
    <name type="scientific">Carnegiea gigantea</name>
    <dbReference type="NCBI Taxonomy" id="171969"/>
    <lineage>
        <taxon>Eukaryota</taxon>
        <taxon>Viridiplantae</taxon>
        <taxon>Streptophyta</taxon>
        <taxon>Embryophyta</taxon>
        <taxon>Tracheophyta</taxon>
        <taxon>Spermatophyta</taxon>
        <taxon>Magnoliopsida</taxon>
        <taxon>eudicotyledons</taxon>
        <taxon>Gunneridae</taxon>
        <taxon>Pentapetalae</taxon>
        <taxon>Caryophyllales</taxon>
        <taxon>Cactineae</taxon>
        <taxon>Cactaceae</taxon>
        <taxon>Cactoideae</taxon>
        <taxon>Echinocereeae</taxon>
        <taxon>Carnegiea</taxon>
    </lineage>
</organism>
<reference evidence="1" key="1">
    <citation type="submission" date="2022-04" db="EMBL/GenBank/DDBJ databases">
        <title>Carnegiea gigantea Genome sequencing and assembly v2.</title>
        <authorList>
            <person name="Copetti D."/>
            <person name="Sanderson M.J."/>
            <person name="Burquez A."/>
            <person name="Wojciechowski M.F."/>
        </authorList>
    </citation>
    <scope>NUCLEOTIDE SEQUENCE</scope>
    <source>
        <strain evidence="1">SGP5-SGP5p</strain>
        <tissue evidence="1">Aerial part</tissue>
    </source>
</reference>
<comment type="caution">
    <text evidence="1">The sequence shown here is derived from an EMBL/GenBank/DDBJ whole genome shotgun (WGS) entry which is preliminary data.</text>
</comment>
<sequence length="241" mass="26036">MTVPEEPAQPHPRDEECSMKIVATVAGGYNVNPACTIHLPLSFGDKLKARNLEVNFLVFDMPTAYNVILGCPTLHMAKAREYAQGERENEEQGKRGGLHIRLSTVLTTLIFRSPGISMQRLVTLSPAPSPSPKEEVSGLVVGPLPLIDVVEPPRSPQPWPLKAPPPTDAAGLFFSVSQASCSSFSFSQHRWYRVTSPCSLRHSVTALTPRTNASAIVISSLVILGGSEVPEAAKSQELTKS</sequence>
<name>A0A9Q1GI53_9CARY</name>
<proteinExistence type="predicted"/>
<accession>A0A9Q1GI53</accession>
<gene>
    <name evidence="1" type="ORF">Cgig2_033946</name>
</gene>
<evidence type="ECO:0000313" key="2">
    <source>
        <dbReference type="Proteomes" id="UP001153076"/>
    </source>
</evidence>
<evidence type="ECO:0000313" key="1">
    <source>
        <dbReference type="EMBL" id="KAJ8419664.1"/>
    </source>
</evidence>
<dbReference type="AlphaFoldDB" id="A0A9Q1GI53"/>
<protein>
    <submittedName>
        <fullName evidence="1">Uncharacterized protein</fullName>
    </submittedName>
</protein>
<dbReference type="EMBL" id="JAKOGI010004628">
    <property type="protein sequence ID" value="KAJ8419664.1"/>
    <property type="molecule type" value="Genomic_DNA"/>
</dbReference>
<dbReference type="OrthoDB" id="1746852at2759"/>